<dbReference type="Proteomes" id="UP000634136">
    <property type="component" value="Unassembled WGS sequence"/>
</dbReference>
<dbReference type="AlphaFoldDB" id="A0A834W7P8"/>
<gene>
    <name evidence="1" type="ORF">G2W53_039165</name>
</gene>
<comment type="caution">
    <text evidence="1">The sequence shown here is derived from an EMBL/GenBank/DDBJ whole genome shotgun (WGS) entry which is preliminary data.</text>
</comment>
<organism evidence="1 2">
    <name type="scientific">Senna tora</name>
    <dbReference type="NCBI Taxonomy" id="362788"/>
    <lineage>
        <taxon>Eukaryota</taxon>
        <taxon>Viridiplantae</taxon>
        <taxon>Streptophyta</taxon>
        <taxon>Embryophyta</taxon>
        <taxon>Tracheophyta</taxon>
        <taxon>Spermatophyta</taxon>
        <taxon>Magnoliopsida</taxon>
        <taxon>eudicotyledons</taxon>
        <taxon>Gunneridae</taxon>
        <taxon>Pentapetalae</taxon>
        <taxon>rosids</taxon>
        <taxon>fabids</taxon>
        <taxon>Fabales</taxon>
        <taxon>Fabaceae</taxon>
        <taxon>Caesalpinioideae</taxon>
        <taxon>Cassia clade</taxon>
        <taxon>Senna</taxon>
    </lineage>
</organism>
<proteinExistence type="predicted"/>
<accession>A0A834W7P8</accession>
<sequence>MTKEPTDATLTIAKASTTQNSKATCPGFAWPQNLGTNDRYWSKCTTEVTRPTLGLPSQLW</sequence>
<evidence type="ECO:0000313" key="2">
    <source>
        <dbReference type="Proteomes" id="UP000634136"/>
    </source>
</evidence>
<dbReference type="EMBL" id="JAAIUW010000012">
    <property type="protein sequence ID" value="KAF7807004.1"/>
    <property type="molecule type" value="Genomic_DNA"/>
</dbReference>
<reference evidence="1" key="1">
    <citation type="submission" date="2020-09" db="EMBL/GenBank/DDBJ databases">
        <title>Genome-Enabled Discovery of Anthraquinone Biosynthesis in Senna tora.</title>
        <authorList>
            <person name="Kang S.-H."/>
            <person name="Pandey R.P."/>
            <person name="Lee C.-M."/>
            <person name="Sim J.-S."/>
            <person name="Jeong J.-T."/>
            <person name="Choi B.-S."/>
            <person name="Jung M."/>
            <person name="Ginzburg D."/>
            <person name="Zhao K."/>
            <person name="Won S.Y."/>
            <person name="Oh T.-J."/>
            <person name="Yu Y."/>
            <person name="Kim N.-H."/>
            <person name="Lee O.R."/>
            <person name="Lee T.-H."/>
            <person name="Bashyal P."/>
            <person name="Kim T.-S."/>
            <person name="Lee W.-H."/>
            <person name="Kawkins C."/>
            <person name="Kim C.-K."/>
            <person name="Kim J.S."/>
            <person name="Ahn B.O."/>
            <person name="Rhee S.Y."/>
            <person name="Sohng J.K."/>
        </authorList>
    </citation>
    <scope>NUCLEOTIDE SEQUENCE</scope>
    <source>
        <tissue evidence="1">Leaf</tissue>
    </source>
</reference>
<protein>
    <submittedName>
        <fullName evidence="1">Uncharacterized protein</fullName>
    </submittedName>
</protein>
<keyword evidence="2" id="KW-1185">Reference proteome</keyword>
<name>A0A834W7P8_9FABA</name>
<evidence type="ECO:0000313" key="1">
    <source>
        <dbReference type="EMBL" id="KAF7807004.1"/>
    </source>
</evidence>